<dbReference type="InterPro" id="IPR018531">
    <property type="entry name" value="DUF1993"/>
</dbReference>
<organism evidence="1 2">
    <name type="scientific">marine gamma proteobacterium HTCC2143</name>
    <dbReference type="NCBI Taxonomy" id="247633"/>
    <lineage>
        <taxon>Bacteria</taxon>
        <taxon>Pseudomonadati</taxon>
        <taxon>Pseudomonadota</taxon>
        <taxon>Gammaproteobacteria</taxon>
        <taxon>Cellvibrionales</taxon>
        <taxon>Spongiibacteraceae</taxon>
        <taxon>BD1-7 clade</taxon>
    </lineage>
</organism>
<protein>
    <recommendedName>
        <fullName evidence="3">DUF1993 domain-containing protein</fullName>
    </recommendedName>
</protein>
<dbReference type="Pfam" id="PF09351">
    <property type="entry name" value="DUF1993"/>
    <property type="match status" value="1"/>
</dbReference>
<dbReference type="EMBL" id="AAVT01000002">
    <property type="protein sequence ID" value="EAW32003.1"/>
    <property type="molecule type" value="Genomic_DNA"/>
</dbReference>
<dbReference type="PANTHER" id="PTHR36922">
    <property type="entry name" value="BLL2446 PROTEIN"/>
    <property type="match status" value="1"/>
</dbReference>
<reference evidence="1 2" key="1">
    <citation type="journal article" date="2010" name="J. Bacteriol.">
        <title>Genome sequence of the oligotrophic marine Gammaproteobacterium HTCC2143, isolated from the Oregon Coast.</title>
        <authorList>
            <person name="Oh H.M."/>
            <person name="Kang I."/>
            <person name="Ferriera S."/>
            <person name="Giovannoni S.J."/>
            <person name="Cho J.C."/>
        </authorList>
    </citation>
    <scope>NUCLEOTIDE SEQUENCE [LARGE SCALE GENOMIC DNA]</scope>
    <source>
        <strain evidence="1 2">HTCC2143</strain>
    </source>
</reference>
<evidence type="ECO:0008006" key="3">
    <source>
        <dbReference type="Google" id="ProtNLM"/>
    </source>
</evidence>
<evidence type="ECO:0000313" key="1">
    <source>
        <dbReference type="EMBL" id="EAW32003.1"/>
    </source>
</evidence>
<evidence type="ECO:0000313" key="2">
    <source>
        <dbReference type="Proteomes" id="UP000004931"/>
    </source>
</evidence>
<name>A0YBS3_9GAMM</name>
<dbReference type="InterPro" id="IPR034660">
    <property type="entry name" value="DinB/YfiT-like"/>
</dbReference>
<sequence>MTVGSYQQILGALDGFLSKTRDHFNDDKNCLDELVSIRLHDDMLPFEFQVKTTIYEALGAIRGAQKGSFSPPPPSPATDFNGLCGLVKQALEELKTVTPEEIAALEGRDVRFTVGDQGIDFLAEDFLLTFSLPNFYFHAATTYDLLRMKGVPLGKRDFLGQMRTKG</sequence>
<gene>
    <name evidence="1" type="ORF">GP2143_06115</name>
</gene>
<comment type="caution">
    <text evidence="1">The sequence shown here is derived from an EMBL/GenBank/DDBJ whole genome shotgun (WGS) entry which is preliminary data.</text>
</comment>
<dbReference type="STRING" id="247633.GP2143_06115"/>
<dbReference type="eggNOG" id="COG3812">
    <property type="taxonomic scope" value="Bacteria"/>
</dbReference>
<accession>A0YBS3</accession>
<dbReference type="SUPFAM" id="SSF109854">
    <property type="entry name" value="DinB/YfiT-like putative metalloenzymes"/>
    <property type="match status" value="1"/>
</dbReference>
<keyword evidence="2" id="KW-1185">Reference proteome</keyword>
<proteinExistence type="predicted"/>
<dbReference type="Gene3D" id="1.20.120.450">
    <property type="entry name" value="dinb family like domain"/>
    <property type="match status" value="1"/>
</dbReference>
<dbReference type="AlphaFoldDB" id="A0YBS3"/>
<dbReference type="Proteomes" id="UP000004931">
    <property type="component" value="Unassembled WGS sequence"/>
</dbReference>
<dbReference type="PANTHER" id="PTHR36922:SF1">
    <property type="entry name" value="DUF1993 DOMAIN-CONTAINING PROTEIN"/>
    <property type="match status" value="1"/>
</dbReference>